<evidence type="ECO:0000256" key="3">
    <source>
        <dbReference type="ARBA" id="ARBA00023163"/>
    </source>
</evidence>
<comment type="caution">
    <text evidence="6">The sequence shown here is derived from an EMBL/GenBank/DDBJ whole genome shotgun (WGS) entry which is preliminary data.</text>
</comment>
<organism evidence="6 7">
    <name type="scientific">Porticoccus litoralis</name>
    <dbReference type="NCBI Taxonomy" id="434086"/>
    <lineage>
        <taxon>Bacteria</taxon>
        <taxon>Pseudomonadati</taxon>
        <taxon>Pseudomonadota</taxon>
        <taxon>Gammaproteobacteria</taxon>
        <taxon>Cellvibrionales</taxon>
        <taxon>Porticoccaceae</taxon>
        <taxon>Porticoccus</taxon>
    </lineage>
</organism>
<dbReference type="Pfam" id="PF16925">
    <property type="entry name" value="TetR_C_13"/>
    <property type="match status" value="1"/>
</dbReference>
<reference evidence="6" key="1">
    <citation type="journal article" date="2010" name="Int. J. Syst. Evol. Microbiol.">
        <title>Porticoccus litoralis gen. nov., sp. nov., a gammaproteobacterium isolated from the Yellow Sea.</title>
        <authorList>
            <person name="Oh H.M."/>
            <person name="Kim H."/>
            <person name="Kim K.M."/>
            <person name="Min G.S."/>
            <person name="Cho J.C."/>
        </authorList>
    </citation>
    <scope>NUCLEOTIDE SEQUENCE</scope>
    <source>
        <strain evidence="6">DSM 25064</strain>
    </source>
</reference>
<evidence type="ECO:0000259" key="5">
    <source>
        <dbReference type="PROSITE" id="PS50977"/>
    </source>
</evidence>
<evidence type="ECO:0000313" key="7">
    <source>
        <dbReference type="Proteomes" id="UP001178354"/>
    </source>
</evidence>
<dbReference type="SUPFAM" id="SSF46689">
    <property type="entry name" value="Homeodomain-like"/>
    <property type="match status" value="1"/>
</dbReference>
<proteinExistence type="predicted"/>
<dbReference type="InterPro" id="IPR011075">
    <property type="entry name" value="TetR_C"/>
</dbReference>
<keyword evidence="1" id="KW-0805">Transcription regulation</keyword>
<reference evidence="6" key="2">
    <citation type="submission" date="2023-08" db="EMBL/GenBank/DDBJ databases">
        <authorList>
            <person name="Luo J."/>
        </authorList>
    </citation>
    <scope>NUCLEOTIDE SEQUENCE</scope>
    <source>
        <strain evidence="6">DSM 25064</strain>
    </source>
</reference>
<evidence type="ECO:0000256" key="4">
    <source>
        <dbReference type="PROSITE-ProRule" id="PRU00335"/>
    </source>
</evidence>
<dbReference type="Gene3D" id="1.10.357.10">
    <property type="entry name" value="Tetracycline Repressor, domain 2"/>
    <property type="match status" value="1"/>
</dbReference>
<dbReference type="PANTHER" id="PTHR47506:SF1">
    <property type="entry name" value="HTH-TYPE TRANSCRIPTIONAL REGULATOR YJDC"/>
    <property type="match status" value="1"/>
</dbReference>
<evidence type="ECO:0000256" key="1">
    <source>
        <dbReference type="ARBA" id="ARBA00023015"/>
    </source>
</evidence>
<keyword evidence="2 4" id="KW-0238">DNA-binding</keyword>
<name>A0AAW8B2A4_9GAMM</name>
<evidence type="ECO:0000313" key="6">
    <source>
        <dbReference type="EMBL" id="MDP1519879.1"/>
    </source>
</evidence>
<protein>
    <submittedName>
        <fullName evidence="6">TetR/AcrR family transcriptional regulator</fullName>
    </submittedName>
</protein>
<dbReference type="InterPro" id="IPR009057">
    <property type="entry name" value="Homeodomain-like_sf"/>
</dbReference>
<dbReference type="EMBL" id="JAUUUU010000001">
    <property type="protein sequence ID" value="MDP1519879.1"/>
    <property type="molecule type" value="Genomic_DNA"/>
</dbReference>
<feature type="DNA-binding region" description="H-T-H motif" evidence="4">
    <location>
        <begin position="74"/>
        <end position="93"/>
    </location>
</feature>
<dbReference type="PRINTS" id="PR00455">
    <property type="entry name" value="HTHTETR"/>
</dbReference>
<dbReference type="Proteomes" id="UP001178354">
    <property type="component" value="Unassembled WGS sequence"/>
</dbReference>
<dbReference type="Pfam" id="PF00440">
    <property type="entry name" value="TetR_N"/>
    <property type="match status" value="1"/>
</dbReference>
<dbReference type="AlphaFoldDB" id="A0AAW8B2A4"/>
<sequence>MASGSLRLTGYERTLWLTAVWIEIYILPIGNKLSVSMKLSERNKSVGRPRGFEEERVLEAVMNTFWEKGYEGTSFKDLFEATGLHKASLYQAFGDKHQLFLKALGFYIEQTFKEVAASAYSSDSPMENLRSLLSGINTLCLKGNGCMLLNSLVEVAPHDPDVKEMIERSHTIKKRFLADMIDKAQRSGEITTEQDPERLAAILMVALAGVAATVKGFSGADHTSQVLEDILASWV</sequence>
<feature type="domain" description="HTH tetR-type" evidence="5">
    <location>
        <begin position="51"/>
        <end position="111"/>
    </location>
</feature>
<keyword evidence="3" id="KW-0804">Transcription</keyword>
<evidence type="ECO:0000256" key="2">
    <source>
        <dbReference type="ARBA" id="ARBA00023125"/>
    </source>
</evidence>
<gene>
    <name evidence="6" type="ORF">Q8A57_02755</name>
</gene>
<accession>A0AAW8B2A4</accession>
<dbReference type="RefSeq" id="WP_305169390.1">
    <property type="nucleotide sequence ID" value="NZ_JAUUUU010000001.1"/>
</dbReference>
<dbReference type="SUPFAM" id="SSF48498">
    <property type="entry name" value="Tetracyclin repressor-like, C-terminal domain"/>
    <property type="match status" value="1"/>
</dbReference>
<dbReference type="PANTHER" id="PTHR47506">
    <property type="entry name" value="TRANSCRIPTIONAL REGULATORY PROTEIN"/>
    <property type="match status" value="1"/>
</dbReference>
<dbReference type="InterPro" id="IPR001647">
    <property type="entry name" value="HTH_TetR"/>
</dbReference>
<dbReference type="InterPro" id="IPR036271">
    <property type="entry name" value="Tet_transcr_reg_TetR-rel_C_sf"/>
</dbReference>
<dbReference type="GO" id="GO:0003677">
    <property type="term" value="F:DNA binding"/>
    <property type="evidence" value="ECO:0007669"/>
    <property type="project" value="UniProtKB-UniRule"/>
</dbReference>
<keyword evidence="7" id="KW-1185">Reference proteome</keyword>
<dbReference type="PROSITE" id="PS50977">
    <property type="entry name" value="HTH_TETR_2"/>
    <property type="match status" value="1"/>
</dbReference>
<dbReference type="Gene3D" id="1.10.10.60">
    <property type="entry name" value="Homeodomain-like"/>
    <property type="match status" value="1"/>
</dbReference>